<gene>
    <name evidence="1" type="ORF">PLEPLA_LOCUS40590</name>
</gene>
<protein>
    <submittedName>
        <fullName evidence="1">Uncharacterized protein</fullName>
    </submittedName>
</protein>
<comment type="caution">
    <text evidence="1">The sequence shown here is derived from an EMBL/GenBank/DDBJ whole genome shotgun (WGS) entry which is preliminary data.</text>
</comment>
<dbReference type="AlphaFoldDB" id="A0A9N7VNC9"/>
<dbReference type="EMBL" id="CADEAL010004146">
    <property type="protein sequence ID" value="CAB1452840.1"/>
    <property type="molecule type" value="Genomic_DNA"/>
</dbReference>
<name>A0A9N7VNC9_PLEPL</name>
<organism evidence="1 2">
    <name type="scientific">Pleuronectes platessa</name>
    <name type="common">European plaice</name>
    <dbReference type="NCBI Taxonomy" id="8262"/>
    <lineage>
        <taxon>Eukaryota</taxon>
        <taxon>Metazoa</taxon>
        <taxon>Chordata</taxon>
        <taxon>Craniata</taxon>
        <taxon>Vertebrata</taxon>
        <taxon>Euteleostomi</taxon>
        <taxon>Actinopterygii</taxon>
        <taxon>Neopterygii</taxon>
        <taxon>Teleostei</taxon>
        <taxon>Neoteleostei</taxon>
        <taxon>Acanthomorphata</taxon>
        <taxon>Carangaria</taxon>
        <taxon>Pleuronectiformes</taxon>
        <taxon>Pleuronectoidei</taxon>
        <taxon>Pleuronectidae</taxon>
        <taxon>Pleuronectes</taxon>
    </lineage>
</organism>
<keyword evidence="2" id="KW-1185">Reference proteome</keyword>
<sequence length="180" mass="19733">MGCRSEGLGDVMSLMDTPTVVTRTVLPSGCSSSPWLMSRLRAGRTPPVPCDRPTVRERRAGIIRTPCCSAHICRPATANQRAAARRRDESACSVIFSGDPGEGPFGFDILDPCMEEYPPLFIPPHTPHLHTNNPGDYDRKMTWGRPLPVEQLSCAASELKLSVSILISYLDILALSRDKL</sequence>
<accession>A0A9N7VNC9</accession>
<reference evidence="1" key="1">
    <citation type="submission" date="2020-03" db="EMBL/GenBank/DDBJ databases">
        <authorList>
            <person name="Weist P."/>
        </authorList>
    </citation>
    <scope>NUCLEOTIDE SEQUENCE</scope>
</reference>
<evidence type="ECO:0000313" key="1">
    <source>
        <dbReference type="EMBL" id="CAB1452840.1"/>
    </source>
</evidence>
<evidence type="ECO:0000313" key="2">
    <source>
        <dbReference type="Proteomes" id="UP001153269"/>
    </source>
</evidence>
<proteinExistence type="predicted"/>
<dbReference type="Proteomes" id="UP001153269">
    <property type="component" value="Unassembled WGS sequence"/>
</dbReference>